<dbReference type="EMBL" id="JACCFW010000001">
    <property type="protein sequence ID" value="NYJ73649.1"/>
    <property type="molecule type" value="Genomic_DNA"/>
</dbReference>
<dbReference type="InterPro" id="IPR000073">
    <property type="entry name" value="AB_hydrolase_1"/>
</dbReference>
<accession>A0A853DCD2</accession>
<name>A0A853DCD2_9MICO</name>
<protein>
    <submittedName>
        <fullName evidence="2">Poly(3-hydroxyalkanoate) depolymerase</fullName>
    </submittedName>
</protein>
<dbReference type="PANTHER" id="PTHR43433">
    <property type="entry name" value="HYDROLASE, ALPHA/BETA FOLD FAMILY PROTEIN"/>
    <property type="match status" value="1"/>
</dbReference>
<dbReference type="RefSeq" id="WP_179479047.1">
    <property type="nucleotide sequence ID" value="NZ_JACCFW010000001.1"/>
</dbReference>
<dbReference type="PRINTS" id="PR00111">
    <property type="entry name" value="ABHYDROLASE"/>
</dbReference>
<dbReference type="Pfam" id="PF00561">
    <property type="entry name" value="Abhydrolase_1"/>
    <property type="match status" value="1"/>
</dbReference>
<organism evidence="2 3">
    <name type="scientific">Allobranchiibius huperziae</name>
    <dbReference type="NCBI Taxonomy" id="1874116"/>
    <lineage>
        <taxon>Bacteria</taxon>
        <taxon>Bacillati</taxon>
        <taxon>Actinomycetota</taxon>
        <taxon>Actinomycetes</taxon>
        <taxon>Micrococcales</taxon>
        <taxon>Dermacoccaceae</taxon>
        <taxon>Allobranchiibius</taxon>
    </lineage>
</organism>
<proteinExistence type="predicted"/>
<gene>
    <name evidence="2" type="ORF">HNR15_000612</name>
</gene>
<evidence type="ECO:0000259" key="1">
    <source>
        <dbReference type="Pfam" id="PF00561"/>
    </source>
</evidence>
<dbReference type="Proteomes" id="UP000571817">
    <property type="component" value="Unassembled WGS sequence"/>
</dbReference>
<keyword evidence="3" id="KW-1185">Reference proteome</keyword>
<dbReference type="AlphaFoldDB" id="A0A853DCD2"/>
<reference evidence="2 3" key="1">
    <citation type="submission" date="2020-07" db="EMBL/GenBank/DDBJ databases">
        <title>Sequencing the genomes of 1000 actinobacteria strains.</title>
        <authorList>
            <person name="Klenk H.-P."/>
        </authorList>
    </citation>
    <scope>NUCLEOTIDE SEQUENCE [LARGE SCALE GENOMIC DNA]</scope>
    <source>
        <strain evidence="2 3">DSM 29531</strain>
    </source>
</reference>
<dbReference type="SUPFAM" id="SSF53474">
    <property type="entry name" value="alpha/beta-Hydrolases"/>
    <property type="match status" value="1"/>
</dbReference>
<dbReference type="InterPro" id="IPR011942">
    <property type="entry name" value="PHA_depoly_arom"/>
</dbReference>
<dbReference type="NCBIfam" id="TIGR02240">
    <property type="entry name" value="PHA_depoly_arom"/>
    <property type="match status" value="1"/>
</dbReference>
<dbReference type="PANTHER" id="PTHR43433:SF5">
    <property type="entry name" value="AB HYDROLASE-1 DOMAIN-CONTAINING PROTEIN"/>
    <property type="match status" value="1"/>
</dbReference>
<dbReference type="InterPro" id="IPR029058">
    <property type="entry name" value="AB_hydrolase_fold"/>
</dbReference>
<sequence>MTAERARPRAEDRVRNVTVRGVTGRVSVRPGVGSYTDQVPLLLCNGIGTSLEALQPLVDELHPDRGLVRFDVPGVGGSQLPPFPYTIAGLASWVTALMAKLGHRRFDVLGLSWGGGLAQQLAVQGPRRVRRVVLVATGTGTLMVPAHPRVLRIMSTPQRHRDPAYAAKVAPQIYGGSMRTHPARGAALLHGATRSGSKLGYYYQLAAMTGWTSLPFLRLLRQPTLVMGGDDDPIIPVANPKMQAALIPHSQLHIYHGGHLGILTEADALAPVIDTFLDDEDPTRTRSTPDE</sequence>
<dbReference type="GO" id="GO:0046503">
    <property type="term" value="P:glycerolipid catabolic process"/>
    <property type="evidence" value="ECO:0007669"/>
    <property type="project" value="TreeGrafter"/>
</dbReference>
<feature type="domain" description="AB hydrolase-1" evidence="1">
    <location>
        <begin position="40"/>
        <end position="265"/>
    </location>
</feature>
<dbReference type="InterPro" id="IPR050471">
    <property type="entry name" value="AB_hydrolase"/>
</dbReference>
<dbReference type="Gene3D" id="3.40.50.1820">
    <property type="entry name" value="alpha/beta hydrolase"/>
    <property type="match status" value="1"/>
</dbReference>
<comment type="caution">
    <text evidence="2">The sequence shown here is derived from an EMBL/GenBank/DDBJ whole genome shotgun (WGS) entry which is preliminary data.</text>
</comment>
<evidence type="ECO:0000313" key="2">
    <source>
        <dbReference type="EMBL" id="NYJ73649.1"/>
    </source>
</evidence>
<evidence type="ECO:0000313" key="3">
    <source>
        <dbReference type="Proteomes" id="UP000571817"/>
    </source>
</evidence>
<dbReference type="GO" id="GO:0004806">
    <property type="term" value="F:triacylglycerol lipase activity"/>
    <property type="evidence" value="ECO:0007669"/>
    <property type="project" value="TreeGrafter"/>
</dbReference>